<evidence type="ECO:0000313" key="21">
    <source>
        <dbReference type="Proteomes" id="UP000218139"/>
    </source>
</evidence>
<dbReference type="PANTHER" id="PTHR20982">
    <property type="entry name" value="RIBOSOME RECYCLING FACTOR"/>
    <property type="match status" value="1"/>
</dbReference>
<dbReference type="Proteomes" id="UP000471300">
    <property type="component" value="Unassembled WGS sequence"/>
</dbReference>
<evidence type="ECO:0000313" key="17">
    <source>
        <dbReference type="EMBL" id="WII29105.1"/>
    </source>
</evidence>
<dbReference type="Gene3D" id="1.10.132.20">
    <property type="entry name" value="Ribosome-recycling factor"/>
    <property type="match status" value="1"/>
</dbReference>
<dbReference type="GO" id="GO:0043023">
    <property type="term" value="F:ribosomal large subunit binding"/>
    <property type="evidence" value="ECO:0007669"/>
    <property type="project" value="TreeGrafter"/>
</dbReference>
<evidence type="ECO:0000313" key="26">
    <source>
        <dbReference type="Proteomes" id="UP001224533"/>
    </source>
</evidence>
<reference evidence="9 20" key="4">
    <citation type="submission" date="2017-04" db="EMBL/GenBank/DDBJ databases">
        <title>Complete genome sequence of Lactobacillus salivarius ZLS006, a probiotic strain isolated from healthy piglet.</title>
        <authorList>
            <person name="Zhang D."/>
        </authorList>
    </citation>
    <scope>NUCLEOTIDE SEQUENCE [LARGE SCALE GENOMIC DNA]</scope>
    <source>
        <strain evidence="9 20">ZLS006</strain>
    </source>
</reference>
<dbReference type="Proteomes" id="UP000218139">
    <property type="component" value="Unassembled WGS sequence"/>
</dbReference>
<keyword evidence="4 5" id="KW-0648">Protein biosynthesis</keyword>
<evidence type="ECO:0000256" key="4">
    <source>
        <dbReference type="ARBA" id="ARBA00022917"/>
    </source>
</evidence>
<evidence type="ECO:0000313" key="19">
    <source>
        <dbReference type="Proteomes" id="UP000192353"/>
    </source>
</evidence>
<dbReference type="Proteomes" id="UP000029488">
    <property type="component" value="Chromosome"/>
</dbReference>
<dbReference type="GO" id="GO:0006415">
    <property type="term" value="P:translational termination"/>
    <property type="evidence" value="ECO:0007669"/>
    <property type="project" value="UniProtKB-UniRule"/>
</dbReference>
<evidence type="ECO:0000313" key="8">
    <source>
        <dbReference type="EMBL" id="AIR10304.1"/>
    </source>
</evidence>
<feature type="domain" description="Ribosome recycling factor" evidence="7">
    <location>
        <begin position="22"/>
        <end position="185"/>
    </location>
</feature>
<comment type="subcellular location">
    <subcellularLocation>
        <location evidence="1 5">Cytoplasm</location>
    </subcellularLocation>
</comment>
<reference evidence="8 18" key="1">
    <citation type="journal article" date="2014" name="BMC Genomics">
        <title>Unusual genome complexity in Lactobacillus salivarius JCM1046.</title>
        <authorList>
            <person name="Raftis E.J."/>
            <person name="Forde B.M."/>
            <person name="Claesson M.J."/>
            <person name="O'Toole P.W."/>
        </authorList>
    </citation>
    <scope>NUCLEOTIDE SEQUENCE [LARGE SCALE GENOMIC DNA]</scope>
    <source>
        <strain evidence="8 18">JCM1046</strain>
    </source>
</reference>
<dbReference type="EMBL" id="WKKZ01000455">
    <property type="protein sequence ID" value="MSE05872.1"/>
    <property type="molecule type" value="Genomic_DNA"/>
</dbReference>
<evidence type="ECO:0000313" key="22">
    <source>
        <dbReference type="Proteomes" id="UP000244552"/>
    </source>
</evidence>
<reference evidence="13 19" key="3">
    <citation type="submission" date="2017-03" db="EMBL/GenBank/DDBJ databases">
        <title>Phylogenomics and comparative genomics of Lactobacillus salivarius, a mammalian gut commensal.</title>
        <authorList>
            <person name="Harris H.M."/>
        </authorList>
    </citation>
    <scope>NUCLEOTIDE SEQUENCE [LARGE SCALE GENOMIC DNA]</scope>
    <source>
        <strain evidence="13 19">AH4231</strain>
    </source>
</reference>
<reference evidence="23 24" key="6">
    <citation type="submission" date="2019-11" db="EMBL/GenBank/DDBJ databases">
        <title>Draft Genome Sequence of Plant Growth-Promoting Rhizosphere-Associated Bacteria.</title>
        <authorList>
            <person name="Vasilyev I.Y."/>
            <person name="Radchenko V."/>
            <person name="Ilnitskaya E.V."/>
        </authorList>
    </citation>
    <scope>NUCLEOTIDE SEQUENCE [LARGE SCALE GENOMIC DNA]</scope>
    <source>
        <strain evidence="11 24">VRA_01-1sq_f</strain>
        <strain evidence="10 23">VRA_1sq_f</strain>
    </source>
</reference>
<dbReference type="FunFam" id="1.10.132.20:FF:000001">
    <property type="entry name" value="Ribosome-recycling factor"/>
    <property type="match status" value="1"/>
</dbReference>
<dbReference type="Proteomes" id="UP000244552">
    <property type="component" value="Unassembled WGS sequence"/>
</dbReference>
<evidence type="ECO:0000313" key="24">
    <source>
        <dbReference type="Proteomes" id="UP000467635"/>
    </source>
</evidence>
<evidence type="ECO:0000259" key="7">
    <source>
        <dbReference type="Pfam" id="PF01765"/>
    </source>
</evidence>
<gene>
    <name evidence="5 8" type="primary">frr</name>
    <name evidence="14" type="ORF">A8C52_04050</name>
    <name evidence="13" type="ORF">B6U37_02970</name>
    <name evidence="9" type="ORF">B7R82_05980</name>
    <name evidence="15" type="ORF">DBP89_02040</name>
    <name evidence="12" type="ORF">FYL06_02270</name>
    <name evidence="11" type="ORF">GKC33_08480</name>
    <name evidence="10" type="ORF">GKC34_08680</name>
    <name evidence="8" type="ORF">LSJ_0609</name>
    <name evidence="16" type="ORF">O2U02_05825</name>
    <name evidence="17" type="ORF">QFE45_03110</name>
</gene>
<dbReference type="EMBL" id="CP007646">
    <property type="protein sequence ID" value="AIR10304.1"/>
    <property type="molecule type" value="Genomic_DNA"/>
</dbReference>
<dbReference type="Proteomes" id="UP001224533">
    <property type="component" value="Chromosome"/>
</dbReference>
<dbReference type="PANTHER" id="PTHR20982:SF3">
    <property type="entry name" value="MITOCHONDRIAL RIBOSOME RECYCLING FACTOR PSEUDO 1"/>
    <property type="match status" value="1"/>
</dbReference>
<dbReference type="FunFam" id="3.30.1360.40:FF:000001">
    <property type="entry name" value="Ribosome-recycling factor"/>
    <property type="match status" value="1"/>
</dbReference>
<dbReference type="EMBL" id="CP114509">
    <property type="protein sequence ID" value="WHS17021.1"/>
    <property type="molecule type" value="Genomic_DNA"/>
</dbReference>
<dbReference type="Gene3D" id="3.30.1360.40">
    <property type="match status" value="1"/>
</dbReference>
<dbReference type="NCBIfam" id="TIGR00496">
    <property type="entry name" value="frr"/>
    <property type="match status" value="1"/>
</dbReference>
<dbReference type="Proteomes" id="UP001231316">
    <property type="component" value="Chromosome"/>
</dbReference>
<dbReference type="EMBL" id="NBEY01000028">
    <property type="protein sequence ID" value="OQR25740.1"/>
    <property type="molecule type" value="Genomic_DNA"/>
</dbReference>
<keyword evidence="3 5" id="KW-0963">Cytoplasm</keyword>
<evidence type="ECO:0000313" key="11">
    <source>
        <dbReference type="EMBL" id="MSE08730.1"/>
    </source>
</evidence>
<dbReference type="RefSeq" id="WP_003699890.1">
    <property type="nucleotide sequence ID" value="NZ_CAKMBQ010000001.1"/>
</dbReference>
<dbReference type="GO" id="GO:0005737">
    <property type="term" value="C:cytoplasm"/>
    <property type="evidence" value="ECO:0007669"/>
    <property type="project" value="UniProtKB-SubCell"/>
</dbReference>
<evidence type="ECO:0000313" key="14">
    <source>
        <dbReference type="EMBL" id="PAY50042.1"/>
    </source>
</evidence>
<reference evidence="14 21" key="2">
    <citation type="submission" date="2016-05" db="EMBL/GenBank/DDBJ databases">
        <authorList>
            <person name="Lee J.-Y."/>
            <person name="Kim E.B."/>
            <person name="Choi Y.-J."/>
        </authorList>
    </citation>
    <scope>NUCLEOTIDE SEQUENCE [LARGE SCALE GENOMIC DNA]</scope>
    <source>
        <strain evidence="14 21">KLA006</strain>
    </source>
</reference>
<evidence type="ECO:0000313" key="10">
    <source>
        <dbReference type="EMBL" id="MSE05872.1"/>
    </source>
</evidence>
<evidence type="ECO:0000313" key="16">
    <source>
        <dbReference type="EMBL" id="WHS17021.1"/>
    </source>
</evidence>
<evidence type="ECO:0000313" key="9">
    <source>
        <dbReference type="EMBL" id="ARU19562.1"/>
    </source>
</evidence>
<feature type="coiled-coil region" evidence="6">
    <location>
        <begin position="141"/>
        <end position="168"/>
    </location>
</feature>
<dbReference type="CDD" id="cd00520">
    <property type="entry name" value="RRF"/>
    <property type="match status" value="1"/>
</dbReference>
<dbReference type="InterPro" id="IPR023584">
    <property type="entry name" value="Ribosome_recyc_fac_dom"/>
</dbReference>
<comment type="similarity">
    <text evidence="2 5">Belongs to the RRF family.</text>
</comment>
<evidence type="ECO:0000256" key="6">
    <source>
        <dbReference type="SAM" id="Coils"/>
    </source>
</evidence>
<evidence type="ECO:0000313" key="25">
    <source>
        <dbReference type="Proteomes" id="UP000471300"/>
    </source>
</evidence>
<dbReference type="Pfam" id="PF01765">
    <property type="entry name" value="RRF"/>
    <property type="match status" value="1"/>
</dbReference>
<accession>A0A089QB39</accession>
<evidence type="ECO:0000313" key="13">
    <source>
        <dbReference type="EMBL" id="OQR25740.1"/>
    </source>
</evidence>
<reference evidence="17" key="9">
    <citation type="submission" date="2023-04" db="EMBL/GenBank/DDBJ databases">
        <title>Four porcine-derived lactic acid bacteria strains analyses and their evaluation as potential probiotics based on genomics.</title>
        <authorList>
            <person name="Niu D."/>
        </authorList>
    </citation>
    <scope>NUCLEOTIDE SEQUENCE</scope>
    <source>
        <strain evidence="17">ZSA5</strain>
    </source>
</reference>
<reference evidence="16 26" key="8">
    <citation type="submission" date="2022-12" db="EMBL/GenBank/DDBJ databases">
        <title>Assessment of beneficial effects and identification of host adaptation-associated genes of Ligilactobacillus salivarius isolated from Meles meles.</title>
        <authorList>
            <person name="Wang Y."/>
        </authorList>
    </citation>
    <scope>NUCLEOTIDE SEQUENCE [LARGE SCALE GENOMIC DNA]</scope>
    <source>
        <strain evidence="16 26">S35</strain>
    </source>
</reference>
<dbReference type="EMBL" id="CP123971">
    <property type="protein sequence ID" value="WII29105.1"/>
    <property type="molecule type" value="Genomic_DNA"/>
</dbReference>
<comment type="function">
    <text evidence="5">Responsible for the release of ribosomes from messenger RNA at the termination of protein biosynthesis. May increase the efficiency of translation by recycling ribosomes from one round of translation to another.</text>
</comment>
<evidence type="ECO:0000313" key="12">
    <source>
        <dbReference type="EMBL" id="MYZ65787.1"/>
    </source>
</evidence>
<evidence type="ECO:0000256" key="2">
    <source>
        <dbReference type="ARBA" id="ARBA00005912"/>
    </source>
</evidence>
<sequence length="187" mass="20965">MKITEPIIKEAQEKMTKAEDSLRRELGNIRAGRANASLLNRINVEYYGAPTPLNQMAQISVPEARVLLVTPYDKSSLKNIEHAIMASDLGIAPMNDGTAIRLVIPQLTEERRKELAKQVKAVSETGKVAVRNIRRDMMDALKKAQKNGDLTEDDLRDLENQAQKVTDESIKNIDKITEDKEKEVLEG</sequence>
<reference evidence="15 22" key="5">
    <citation type="journal article" date="2018" name="Genome Announc.">
        <title>Fifty-Six Draft Genome Sequences of 10 Lactobacillus Species from 22 Commercial Dietary Supplements.</title>
        <authorList>
            <person name="Gangiredla J."/>
            <person name="Barnaba T.J."/>
            <person name="Mammel M.K."/>
            <person name="Lacher D.W."/>
            <person name="Elkins C.A."/>
            <person name="Lampel K.A."/>
            <person name="Whitehouse C.A."/>
            <person name="Tartera C."/>
        </authorList>
    </citation>
    <scope>NUCLEOTIDE SEQUENCE [LARGE SCALE GENOMIC DNA]</scope>
    <source>
        <strain evidence="15 22">DS11_12</strain>
    </source>
</reference>
<dbReference type="EMBL" id="VSTU01000002">
    <property type="protein sequence ID" value="MYZ65787.1"/>
    <property type="molecule type" value="Genomic_DNA"/>
</dbReference>
<name>A0A089QB39_9LACO</name>
<dbReference type="EMBL" id="LXZO01000022">
    <property type="protein sequence ID" value="PAY50042.1"/>
    <property type="molecule type" value="Genomic_DNA"/>
</dbReference>
<dbReference type="InterPro" id="IPR036191">
    <property type="entry name" value="RRF_sf"/>
</dbReference>
<dbReference type="EMBL" id="CP020858">
    <property type="protein sequence ID" value="ARU19562.1"/>
    <property type="molecule type" value="Genomic_DNA"/>
</dbReference>
<dbReference type="Proteomes" id="UP000195378">
    <property type="component" value="Chromosome"/>
</dbReference>
<dbReference type="EMBL" id="QAGV01000001">
    <property type="protein sequence ID" value="PTR98933.1"/>
    <property type="molecule type" value="Genomic_DNA"/>
</dbReference>
<dbReference type="Proteomes" id="UP000437575">
    <property type="component" value="Unassembled WGS sequence"/>
</dbReference>
<reference evidence="12 25" key="7">
    <citation type="journal article" date="2020" name="Food Funct.">
        <title>Screening of Lactobacillus salivarius strains from the feces of Chinese populations and the evaluation of their effects against intestinal inflammation in mice.</title>
        <authorList>
            <person name="Zhai Q."/>
            <person name="Shen X."/>
            <person name="Cen S."/>
            <person name="Zhang C."/>
            <person name="Tian F."/>
            <person name="Zhao J."/>
            <person name="Zhang H."/>
            <person name="Xue Y."/>
            <person name="Chen W."/>
        </authorList>
    </citation>
    <scope>NUCLEOTIDE SEQUENCE [LARGE SCALE GENOMIC DNA]</scope>
    <source>
        <strain evidence="12 25">FZJTZ28M4.scaf</strain>
    </source>
</reference>
<protein>
    <recommendedName>
        <fullName evidence="5">Ribosome-recycling factor</fullName>
        <shortName evidence="5">RRF</shortName>
    </recommendedName>
    <alternativeName>
        <fullName evidence="5">Ribosome-releasing factor</fullName>
    </alternativeName>
</protein>
<evidence type="ECO:0000313" key="23">
    <source>
        <dbReference type="Proteomes" id="UP000437575"/>
    </source>
</evidence>
<dbReference type="EMBL" id="WKKX01000407">
    <property type="protein sequence ID" value="MSE08730.1"/>
    <property type="molecule type" value="Genomic_DNA"/>
</dbReference>
<evidence type="ECO:0000256" key="5">
    <source>
        <dbReference type="HAMAP-Rule" id="MF_00040"/>
    </source>
</evidence>
<evidence type="ECO:0000313" key="20">
    <source>
        <dbReference type="Proteomes" id="UP000195378"/>
    </source>
</evidence>
<dbReference type="AlphaFoldDB" id="A0A089QB39"/>
<dbReference type="Proteomes" id="UP000467635">
    <property type="component" value="Unassembled WGS sequence"/>
</dbReference>
<evidence type="ECO:0000256" key="1">
    <source>
        <dbReference type="ARBA" id="ARBA00004496"/>
    </source>
</evidence>
<dbReference type="SUPFAM" id="SSF55194">
    <property type="entry name" value="Ribosome recycling factor, RRF"/>
    <property type="match status" value="1"/>
</dbReference>
<dbReference type="Proteomes" id="UP000192353">
    <property type="component" value="Unassembled WGS sequence"/>
</dbReference>
<proteinExistence type="inferred from homology"/>
<organism evidence="8 18">
    <name type="scientific">Ligilactobacillus salivarius</name>
    <dbReference type="NCBI Taxonomy" id="1624"/>
    <lineage>
        <taxon>Bacteria</taxon>
        <taxon>Bacillati</taxon>
        <taxon>Bacillota</taxon>
        <taxon>Bacilli</taxon>
        <taxon>Lactobacillales</taxon>
        <taxon>Lactobacillaceae</taxon>
        <taxon>Ligilactobacillus</taxon>
    </lineage>
</organism>
<evidence type="ECO:0000313" key="18">
    <source>
        <dbReference type="Proteomes" id="UP000029488"/>
    </source>
</evidence>
<dbReference type="KEGG" id="lsj:LSJ_0609"/>
<evidence type="ECO:0000313" key="15">
    <source>
        <dbReference type="EMBL" id="PTR98933.1"/>
    </source>
</evidence>
<dbReference type="InterPro" id="IPR002661">
    <property type="entry name" value="Ribosome_recyc_fac"/>
</dbReference>
<keyword evidence="6" id="KW-0175">Coiled coil</keyword>
<evidence type="ECO:0000256" key="3">
    <source>
        <dbReference type="ARBA" id="ARBA00022490"/>
    </source>
</evidence>
<dbReference type="HAMAP" id="MF_00040">
    <property type="entry name" value="RRF"/>
    <property type="match status" value="1"/>
</dbReference>